<dbReference type="Proteomes" id="UP001519287">
    <property type="component" value="Unassembled WGS sequence"/>
</dbReference>
<sequence length="86" mass="9932">MKEEYSKIKKELSKAQNFTSSKYNLVVSGNSYSLEWLTTHMVQEYEKAGITATVLEQYLKSINIHEQSEEYDYLSSILGKLKESSL</sequence>
<dbReference type="EMBL" id="JAGGLB010000001">
    <property type="protein sequence ID" value="MBP1988709.1"/>
    <property type="molecule type" value="Genomic_DNA"/>
</dbReference>
<accession>A0ABS4IQ18</accession>
<name>A0ABS4IQ18_9BACL</name>
<protein>
    <submittedName>
        <fullName evidence="1">Uncharacterized protein</fullName>
    </submittedName>
</protein>
<organism evidence="1 2">
    <name type="scientific">Paenibacillus eucommiae</name>
    <dbReference type="NCBI Taxonomy" id="1355755"/>
    <lineage>
        <taxon>Bacteria</taxon>
        <taxon>Bacillati</taxon>
        <taxon>Bacillota</taxon>
        <taxon>Bacilli</taxon>
        <taxon>Bacillales</taxon>
        <taxon>Paenibacillaceae</taxon>
        <taxon>Paenibacillus</taxon>
    </lineage>
</organism>
<reference evidence="1 2" key="1">
    <citation type="submission" date="2021-03" db="EMBL/GenBank/DDBJ databases">
        <title>Genomic Encyclopedia of Type Strains, Phase IV (KMG-IV): sequencing the most valuable type-strain genomes for metagenomic binning, comparative biology and taxonomic classification.</title>
        <authorList>
            <person name="Goeker M."/>
        </authorList>
    </citation>
    <scope>NUCLEOTIDE SEQUENCE [LARGE SCALE GENOMIC DNA]</scope>
    <source>
        <strain evidence="1 2">DSM 26048</strain>
    </source>
</reference>
<keyword evidence="2" id="KW-1185">Reference proteome</keyword>
<evidence type="ECO:0000313" key="2">
    <source>
        <dbReference type="Proteomes" id="UP001519287"/>
    </source>
</evidence>
<evidence type="ECO:0000313" key="1">
    <source>
        <dbReference type="EMBL" id="MBP1988709.1"/>
    </source>
</evidence>
<dbReference type="RefSeq" id="WP_209968984.1">
    <property type="nucleotide sequence ID" value="NZ_JAGGLB010000001.1"/>
</dbReference>
<proteinExistence type="predicted"/>
<comment type="caution">
    <text evidence="1">The sequence shown here is derived from an EMBL/GenBank/DDBJ whole genome shotgun (WGS) entry which is preliminary data.</text>
</comment>
<gene>
    <name evidence="1" type="ORF">J2Z66_000304</name>
</gene>